<reference evidence="11 12" key="1">
    <citation type="submission" date="2016-04" db="EMBL/GenBank/DDBJ databases">
        <title>Genome analysis of Thermosulfurimonas dismutans, the first thermophilic sulfur-disproportionating bacterium of the phylum Thermodesulfobacteria.</title>
        <authorList>
            <person name="Mardanov A.V."/>
            <person name="Beletsky A.V."/>
            <person name="Kadnikov V.V."/>
            <person name="Slobodkin A.I."/>
            <person name="Ravin N.V."/>
        </authorList>
    </citation>
    <scope>NUCLEOTIDE SEQUENCE [LARGE SCALE GENOMIC DNA]</scope>
    <source>
        <strain evidence="11 12">S95</strain>
    </source>
</reference>
<evidence type="ECO:0000256" key="8">
    <source>
        <dbReference type="ARBA" id="ARBA00023014"/>
    </source>
</evidence>
<name>A0A179D584_9BACT</name>
<evidence type="ECO:0000256" key="6">
    <source>
        <dbReference type="ARBA" id="ARBA00022982"/>
    </source>
</evidence>
<evidence type="ECO:0000256" key="2">
    <source>
        <dbReference type="ARBA" id="ARBA00009192"/>
    </source>
</evidence>
<dbReference type="EMBL" id="LWLG01000003">
    <property type="protein sequence ID" value="OAQ21133.1"/>
    <property type="molecule type" value="Genomic_DNA"/>
</dbReference>
<keyword evidence="6" id="KW-0249">Electron transport</keyword>
<feature type="domain" description="4Fe-4S ferredoxin-type" evidence="10">
    <location>
        <begin position="25"/>
        <end position="57"/>
    </location>
</feature>
<evidence type="ECO:0000256" key="3">
    <source>
        <dbReference type="ARBA" id="ARBA00020378"/>
    </source>
</evidence>
<dbReference type="OrthoDB" id="9800260at2"/>
<keyword evidence="7" id="KW-0408">Iron</keyword>
<dbReference type="Proteomes" id="UP000078390">
    <property type="component" value="Unassembled WGS sequence"/>
</dbReference>
<dbReference type="InterPro" id="IPR017896">
    <property type="entry name" value="4Fe4S_Fe-S-bd"/>
</dbReference>
<keyword evidence="9" id="KW-0535">Nitrogen fixation</keyword>
<evidence type="ECO:0000256" key="4">
    <source>
        <dbReference type="ARBA" id="ARBA00022448"/>
    </source>
</evidence>
<keyword evidence="8" id="KW-0411">Iron-sulfur</keyword>
<feature type="domain" description="4Fe-4S ferredoxin-type" evidence="10">
    <location>
        <begin position="58"/>
        <end position="87"/>
    </location>
</feature>
<dbReference type="Pfam" id="PF05187">
    <property type="entry name" value="Fer4_ETF_QO"/>
    <property type="match status" value="1"/>
</dbReference>
<evidence type="ECO:0000256" key="9">
    <source>
        <dbReference type="ARBA" id="ARBA00023231"/>
    </source>
</evidence>
<organism evidence="11 12">
    <name type="scientific">Thermosulfurimonas dismutans</name>
    <dbReference type="NCBI Taxonomy" id="999894"/>
    <lineage>
        <taxon>Bacteria</taxon>
        <taxon>Pseudomonadati</taxon>
        <taxon>Thermodesulfobacteriota</taxon>
        <taxon>Thermodesulfobacteria</taxon>
        <taxon>Thermodesulfobacteriales</taxon>
        <taxon>Thermodesulfobacteriaceae</taxon>
        <taxon>Thermosulfurimonas</taxon>
    </lineage>
</organism>
<dbReference type="InterPro" id="IPR007859">
    <property type="entry name" value="ETF-QO/FixX_C"/>
</dbReference>
<comment type="similarity">
    <text evidence="2">To ferredoxins from P.putida and C.tartarivorum, ferredoxin I from A.vinelandii, ferredoxin II from D.desulfuricans.</text>
</comment>
<evidence type="ECO:0000256" key="1">
    <source>
        <dbReference type="ARBA" id="ARBA00003208"/>
    </source>
</evidence>
<dbReference type="GO" id="GO:0051536">
    <property type="term" value="F:iron-sulfur cluster binding"/>
    <property type="evidence" value="ECO:0007669"/>
    <property type="project" value="UniProtKB-KW"/>
</dbReference>
<dbReference type="InterPro" id="IPR012206">
    <property type="entry name" value="Fd_FixX"/>
</dbReference>
<dbReference type="InterPro" id="IPR017900">
    <property type="entry name" value="4Fe4S_Fe_S_CS"/>
</dbReference>
<dbReference type="Gene3D" id="3.30.70.20">
    <property type="match status" value="1"/>
</dbReference>
<dbReference type="PIRSF" id="PIRSF036548">
    <property type="entry name" value="Fdx_FixX"/>
    <property type="match status" value="1"/>
</dbReference>
<dbReference type="AlphaFoldDB" id="A0A179D584"/>
<evidence type="ECO:0000256" key="5">
    <source>
        <dbReference type="ARBA" id="ARBA00022723"/>
    </source>
</evidence>
<evidence type="ECO:0000256" key="7">
    <source>
        <dbReference type="ARBA" id="ARBA00023004"/>
    </source>
</evidence>
<keyword evidence="4" id="KW-0813">Transport</keyword>
<comment type="caution">
    <text evidence="11">The sequence shown here is derived from an EMBL/GenBank/DDBJ whole genome shotgun (WGS) entry which is preliminary data.</text>
</comment>
<sequence>MKPLPKVNIDDRIFTLKYYVDEEYVHLKIKNPKICKSCLEKPCLSFCPAGVYRLDRQGEITVGYQACVECGSCRVACPYLNIEWDYPRGGYGVAYKFG</sequence>
<proteinExistence type="predicted"/>
<dbReference type="STRING" id="999894.TDIS_0785"/>
<protein>
    <recommendedName>
        <fullName evidence="3">Ferredoxin-like protein</fullName>
    </recommendedName>
</protein>
<accession>A0A179D584</accession>
<gene>
    <name evidence="11" type="ORF">TDIS_0785</name>
</gene>
<dbReference type="PANTHER" id="PTHR43082">
    <property type="entry name" value="FERREDOXIN-LIKE"/>
    <property type="match status" value="1"/>
</dbReference>
<dbReference type="PANTHER" id="PTHR43082:SF3">
    <property type="entry name" value="FERREDOXIN-LIKE PROTEIN YDIT"/>
    <property type="match status" value="1"/>
</dbReference>
<evidence type="ECO:0000313" key="12">
    <source>
        <dbReference type="Proteomes" id="UP000078390"/>
    </source>
</evidence>
<dbReference type="PROSITE" id="PS00198">
    <property type="entry name" value="4FE4S_FER_1"/>
    <property type="match status" value="1"/>
</dbReference>
<dbReference type="PROSITE" id="PS51379">
    <property type="entry name" value="4FE4S_FER_2"/>
    <property type="match status" value="2"/>
</dbReference>
<evidence type="ECO:0000313" key="11">
    <source>
        <dbReference type="EMBL" id="OAQ21133.1"/>
    </source>
</evidence>
<comment type="function">
    <text evidence="1">Could be a 3Fe-4S cluster-containing protein.</text>
</comment>
<evidence type="ECO:0000259" key="10">
    <source>
        <dbReference type="PROSITE" id="PS51379"/>
    </source>
</evidence>
<keyword evidence="12" id="KW-1185">Reference proteome</keyword>
<dbReference type="GO" id="GO:0005506">
    <property type="term" value="F:iron ion binding"/>
    <property type="evidence" value="ECO:0007669"/>
    <property type="project" value="InterPro"/>
</dbReference>
<dbReference type="PATRIC" id="fig|999894.6.peg.783"/>
<keyword evidence="5" id="KW-0479">Metal-binding</keyword>
<dbReference type="RefSeq" id="WP_068669510.1">
    <property type="nucleotide sequence ID" value="NZ_LWLG01000003.1"/>
</dbReference>
<dbReference type="SUPFAM" id="SSF54862">
    <property type="entry name" value="4Fe-4S ferredoxins"/>
    <property type="match status" value="1"/>
</dbReference>